<evidence type="ECO:0000256" key="4">
    <source>
        <dbReference type="ARBA" id="ARBA00022962"/>
    </source>
</evidence>
<dbReference type="GO" id="GO:0004088">
    <property type="term" value="F:carbamoyl-phosphate synthase (glutamine-hydrolyzing) activity"/>
    <property type="evidence" value="ECO:0007669"/>
    <property type="project" value="UniProtKB-EC"/>
</dbReference>
<dbReference type="Gene3D" id="3.40.50.880">
    <property type="match status" value="1"/>
</dbReference>
<comment type="caution">
    <text evidence="7">The sequence shown here is derived from an EMBL/GenBank/DDBJ whole genome shotgun (WGS) entry which is preliminary data.</text>
</comment>
<dbReference type="RefSeq" id="WP_120073674.1">
    <property type="nucleotide sequence ID" value="NZ_CP126113.1"/>
</dbReference>
<comment type="similarity">
    <text evidence="2">Belongs to the CarA family.</text>
</comment>
<feature type="domain" description="Carbamoyl-phosphate synthase small subunit N-terminal" evidence="6">
    <location>
        <begin position="1"/>
        <end position="130"/>
    </location>
</feature>
<comment type="catalytic activity">
    <reaction evidence="5">
        <text>hydrogencarbonate + L-glutamine + 2 ATP + H2O = carbamoyl phosphate + L-glutamate + 2 ADP + phosphate + 2 H(+)</text>
        <dbReference type="Rhea" id="RHEA:18633"/>
        <dbReference type="ChEBI" id="CHEBI:15377"/>
        <dbReference type="ChEBI" id="CHEBI:15378"/>
        <dbReference type="ChEBI" id="CHEBI:17544"/>
        <dbReference type="ChEBI" id="CHEBI:29985"/>
        <dbReference type="ChEBI" id="CHEBI:30616"/>
        <dbReference type="ChEBI" id="CHEBI:43474"/>
        <dbReference type="ChEBI" id="CHEBI:58228"/>
        <dbReference type="ChEBI" id="CHEBI:58359"/>
        <dbReference type="ChEBI" id="CHEBI:456216"/>
        <dbReference type="EC" id="6.3.5.5"/>
    </reaction>
</comment>
<dbReference type="AlphaFoldDB" id="A0A443IR25"/>
<evidence type="ECO:0000256" key="1">
    <source>
        <dbReference type="ARBA" id="ARBA00005077"/>
    </source>
</evidence>
<dbReference type="InterPro" id="IPR017926">
    <property type="entry name" value="GATASE"/>
</dbReference>
<evidence type="ECO:0000313" key="7">
    <source>
        <dbReference type="EMBL" id="RWR08620.1"/>
    </source>
</evidence>
<evidence type="ECO:0000259" key="6">
    <source>
        <dbReference type="SMART" id="SM01097"/>
    </source>
</evidence>
<dbReference type="InterPro" id="IPR050472">
    <property type="entry name" value="Anth_synth/Amidotransfase"/>
</dbReference>
<dbReference type="SMART" id="SM01097">
    <property type="entry name" value="CPSase_sm_chain"/>
    <property type="match status" value="1"/>
</dbReference>
<dbReference type="EMBL" id="QYTU02000024">
    <property type="protein sequence ID" value="RWR08620.1"/>
    <property type="molecule type" value="Genomic_DNA"/>
</dbReference>
<dbReference type="Gene3D" id="3.50.30.20">
    <property type="entry name" value="Carbamoyl-phosphate synthase small subunit, N-terminal domain"/>
    <property type="match status" value="1"/>
</dbReference>
<keyword evidence="4" id="KW-0315">Glutamine amidotransferase</keyword>
<keyword evidence="8" id="KW-1185">Reference proteome</keyword>
<dbReference type="OrthoDB" id="9804328at2"/>
<evidence type="ECO:0000256" key="2">
    <source>
        <dbReference type="ARBA" id="ARBA00007800"/>
    </source>
</evidence>
<gene>
    <name evidence="7" type="ORF">D4N35_011465</name>
</gene>
<protein>
    <recommendedName>
        <fullName evidence="3">carbamoyl-phosphate synthase (glutamine-hydrolyzing)</fullName>
        <ecNumber evidence="3">6.3.5.5</ecNumber>
    </recommendedName>
</protein>
<sequence>MKGSLILANGEKFTGQWQGKPKDHIGELIYFTGMARFQEFITDPANKGKIVIATFPGVLNSDLDQSMFESDKIQIGGFITQQDASMPIDVKGINVLDIFYKQNVPVLTGMDTRALVKRVKKEGEMPAIISSEHTANRISAHTEDLQGDFGTEYIIPNGNKHIVIINFGYKKSLIQVLSQSGNKVTVVSSNIDISSVNALKPDGIIFSGGPGNPLQWKKCFPEYKKLAMKYPTIGLGLGHQILALAFGANIEKMPTGHRNFKEPVIQPGSNKVFMSSQNHGFTVTEKNLKQNGLRVSFKNVHDGTVEGLVHEQYPVATYQFHPEQMNNPLNELIFNNFFRTVNESKGARVYA</sequence>
<dbReference type="PANTHER" id="PTHR43418:SF7">
    <property type="entry name" value="CARBAMOYL-PHOSPHATE SYNTHASE SMALL CHAIN"/>
    <property type="match status" value="1"/>
</dbReference>
<dbReference type="NCBIfam" id="NF009475">
    <property type="entry name" value="PRK12838.1"/>
    <property type="match status" value="1"/>
</dbReference>
<dbReference type="PANTHER" id="PTHR43418">
    <property type="entry name" value="MULTIFUNCTIONAL TRYPTOPHAN BIOSYNTHESIS PROTEIN-RELATED"/>
    <property type="match status" value="1"/>
</dbReference>
<dbReference type="InterPro" id="IPR036480">
    <property type="entry name" value="CarbP_synth_ssu_N_sf"/>
</dbReference>
<dbReference type="PRINTS" id="PR00099">
    <property type="entry name" value="CPSGATASE"/>
</dbReference>
<proteinExistence type="inferred from homology"/>
<name>A0A443IR25_9BACI</name>
<dbReference type="InterPro" id="IPR002474">
    <property type="entry name" value="CarbamoylP_synth_ssu_N"/>
</dbReference>
<dbReference type="Pfam" id="PF00988">
    <property type="entry name" value="CPSase_sm_chain"/>
    <property type="match status" value="1"/>
</dbReference>
<reference evidence="7" key="1">
    <citation type="submission" date="2018-12" db="EMBL/GenBank/DDBJ databases">
        <authorList>
            <person name="Sun L."/>
            <person name="Chen Z."/>
        </authorList>
    </citation>
    <scope>NUCLEOTIDE SEQUENCE [LARGE SCALE GENOMIC DNA]</scope>
    <source>
        <strain evidence="7">DSM 16012</strain>
    </source>
</reference>
<evidence type="ECO:0000256" key="3">
    <source>
        <dbReference type="ARBA" id="ARBA00012738"/>
    </source>
</evidence>
<comment type="pathway">
    <text evidence="1">Amino-acid biosynthesis; L-arginine biosynthesis; carbamoyl phosphate from bicarbonate: step 1/1.</text>
</comment>
<evidence type="ECO:0000256" key="5">
    <source>
        <dbReference type="ARBA" id="ARBA00048816"/>
    </source>
</evidence>
<organism evidence="7 8">
    <name type="scientific">Siminovitchia fortis</name>
    <dbReference type="NCBI Taxonomy" id="254758"/>
    <lineage>
        <taxon>Bacteria</taxon>
        <taxon>Bacillati</taxon>
        <taxon>Bacillota</taxon>
        <taxon>Bacilli</taxon>
        <taxon>Bacillales</taxon>
        <taxon>Bacillaceae</taxon>
        <taxon>Siminovitchia</taxon>
    </lineage>
</organism>
<accession>A0A443IR25</accession>
<dbReference type="Pfam" id="PF00117">
    <property type="entry name" value="GATase"/>
    <property type="match status" value="1"/>
</dbReference>
<dbReference type="SUPFAM" id="SSF52317">
    <property type="entry name" value="Class I glutamine amidotransferase-like"/>
    <property type="match status" value="1"/>
</dbReference>
<dbReference type="PRINTS" id="PR00096">
    <property type="entry name" value="GATASE"/>
</dbReference>
<dbReference type="EC" id="6.3.5.5" evidence="3"/>
<dbReference type="SUPFAM" id="SSF52021">
    <property type="entry name" value="Carbamoyl phosphate synthetase, small subunit N-terminal domain"/>
    <property type="match status" value="1"/>
</dbReference>
<dbReference type="InterPro" id="IPR029062">
    <property type="entry name" value="Class_I_gatase-like"/>
</dbReference>
<evidence type="ECO:0000313" key="8">
    <source>
        <dbReference type="Proteomes" id="UP000273811"/>
    </source>
</evidence>
<dbReference type="Proteomes" id="UP000273811">
    <property type="component" value="Unassembled WGS sequence"/>
</dbReference>
<dbReference type="PROSITE" id="PS51273">
    <property type="entry name" value="GATASE_TYPE_1"/>
    <property type="match status" value="1"/>
</dbReference>